<dbReference type="InterPro" id="IPR000092">
    <property type="entry name" value="Polyprenyl_synt"/>
</dbReference>
<keyword evidence="8" id="KW-1185">Reference proteome</keyword>
<comment type="similarity">
    <text evidence="2 6">Belongs to the FPP/GGPP synthase family.</text>
</comment>
<dbReference type="RefSeq" id="WP_072282511.1">
    <property type="nucleotide sequence ID" value="NZ_CP015519.1"/>
</dbReference>
<dbReference type="AlphaFoldDB" id="A0A1L3GKX6"/>
<evidence type="ECO:0000256" key="5">
    <source>
        <dbReference type="ARBA" id="ARBA00022842"/>
    </source>
</evidence>
<comment type="cofactor">
    <cofactor evidence="1">
        <name>Mg(2+)</name>
        <dbReference type="ChEBI" id="CHEBI:18420"/>
    </cofactor>
</comment>
<dbReference type="EMBL" id="CP015519">
    <property type="protein sequence ID" value="APG26550.1"/>
    <property type="molecule type" value="Genomic_DNA"/>
</dbReference>
<proteinExistence type="inferred from homology"/>
<dbReference type="InterPro" id="IPR033749">
    <property type="entry name" value="Polyprenyl_synt_CS"/>
</dbReference>
<dbReference type="Pfam" id="PF00348">
    <property type="entry name" value="polyprenyl_synt"/>
    <property type="match status" value="1"/>
</dbReference>
<dbReference type="KEGG" id="pef:A7E78_00935"/>
<sequence>MEKALRLLRDDLAAVEEHFTKSMHSETALINQVGQYLLASGGKRVRPMLLLLCARLSGYQGEDHIPLASVVEFIHTATLLHDDVVDKATLRRGNPSANVVWGNQASVLAGDYLFAKSFSMIVESGNLPVFKTLSEAVTSLAEGEMQQLVNSSDLDLKEQSYLEIVGKKTAALFAASCRCGALLVDDGPQAETLHQFGTELGLAFQLIDDALDYVAVEAEFGKTPGHDLAEGKVTLPLIHALRKATDVDRQRIIAVIGHTELPAADLAEVLLIIEQTGGIAYCWQQAEELCRRAKERLNAFADGAEKDALLELADYMVARRY</sequence>
<dbReference type="STRING" id="1842532.A7E78_00935"/>
<dbReference type="Gene3D" id="1.10.600.10">
    <property type="entry name" value="Farnesyl Diphosphate Synthase"/>
    <property type="match status" value="1"/>
</dbReference>
<dbReference type="PROSITE" id="PS00723">
    <property type="entry name" value="POLYPRENYL_SYNTHASE_1"/>
    <property type="match status" value="1"/>
</dbReference>
<organism evidence="7 8">
    <name type="scientific">Syntrophotalea acetylenivorans</name>
    <dbReference type="NCBI Taxonomy" id="1842532"/>
    <lineage>
        <taxon>Bacteria</taxon>
        <taxon>Pseudomonadati</taxon>
        <taxon>Thermodesulfobacteriota</taxon>
        <taxon>Desulfuromonadia</taxon>
        <taxon>Desulfuromonadales</taxon>
        <taxon>Syntrophotaleaceae</taxon>
        <taxon>Syntrophotalea</taxon>
    </lineage>
</organism>
<keyword evidence="5" id="KW-0460">Magnesium</keyword>
<protein>
    <submittedName>
        <fullName evidence="7">Octaprenyl diphosphate synthase</fullName>
    </submittedName>
</protein>
<accession>A0A1L3GKX6</accession>
<dbReference type="CDD" id="cd00685">
    <property type="entry name" value="Trans_IPPS_HT"/>
    <property type="match status" value="1"/>
</dbReference>
<evidence type="ECO:0000313" key="8">
    <source>
        <dbReference type="Proteomes" id="UP000182517"/>
    </source>
</evidence>
<dbReference type="InterPro" id="IPR008949">
    <property type="entry name" value="Isoprenoid_synthase_dom_sf"/>
</dbReference>
<evidence type="ECO:0000256" key="1">
    <source>
        <dbReference type="ARBA" id="ARBA00001946"/>
    </source>
</evidence>
<dbReference type="PANTHER" id="PTHR12001:SF69">
    <property type="entry name" value="ALL TRANS-POLYPRENYL-DIPHOSPHATE SYNTHASE PDSS1"/>
    <property type="match status" value="1"/>
</dbReference>
<evidence type="ECO:0000256" key="2">
    <source>
        <dbReference type="ARBA" id="ARBA00006706"/>
    </source>
</evidence>
<name>A0A1L3GKX6_9BACT</name>
<keyword evidence="4" id="KW-0479">Metal-binding</keyword>
<dbReference type="SFLD" id="SFLDS00005">
    <property type="entry name" value="Isoprenoid_Synthase_Type_I"/>
    <property type="match status" value="1"/>
</dbReference>
<evidence type="ECO:0000256" key="3">
    <source>
        <dbReference type="ARBA" id="ARBA00022679"/>
    </source>
</evidence>
<dbReference type="SUPFAM" id="SSF48576">
    <property type="entry name" value="Terpenoid synthases"/>
    <property type="match status" value="1"/>
</dbReference>
<gene>
    <name evidence="7" type="ORF">A7E78_00935</name>
</gene>
<keyword evidence="3 6" id="KW-0808">Transferase</keyword>
<evidence type="ECO:0000256" key="4">
    <source>
        <dbReference type="ARBA" id="ARBA00022723"/>
    </source>
</evidence>
<reference evidence="7 8" key="1">
    <citation type="journal article" date="2017" name="Genome Announc.">
        <title>Complete Genome Sequences of Two Acetylene-Fermenting Pelobacter acetylenicus Strains.</title>
        <authorList>
            <person name="Sutton J.M."/>
            <person name="Baesman S.M."/>
            <person name="Fierst J.L."/>
            <person name="Poret-Peterson A.T."/>
            <person name="Oremland R.S."/>
            <person name="Dunlap D.S."/>
            <person name="Akob D.M."/>
        </authorList>
    </citation>
    <scope>NUCLEOTIDE SEQUENCE [LARGE SCALE GENOMIC DNA]</scope>
    <source>
        <strain evidence="7 8">SFB93</strain>
    </source>
</reference>
<evidence type="ECO:0000256" key="6">
    <source>
        <dbReference type="RuleBase" id="RU004466"/>
    </source>
</evidence>
<dbReference type="OrthoDB" id="9805316at2"/>
<evidence type="ECO:0000313" key="7">
    <source>
        <dbReference type="EMBL" id="APG26550.1"/>
    </source>
</evidence>
<dbReference type="Proteomes" id="UP000182517">
    <property type="component" value="Chromosome"/>
</dbReference>
<dbReference type="GO" id="GO:0046872">
    <property type="term" value="F:metal ion binding"/>
    <property type="evidence" value="ECO:0007669"/>
    <property type="project" value="UniProtKB-KW"/>
</dbReference>
<dbReference type="PANTHER" id="PTHR12001">
    <property type="entry name" value="GERANYLGERANYL PYROPHOSPHATE SYNTHASE"/>
    <property type="match status" value="1"/>
</dbReference>
<dbReference type="GO" id="GO:0008299">
    <property type="term" value="P:isoprenoid biosynthetic process"/>
    <property type="evidence" value="ECO:0007669"/>
    <property type="project" value="InterPro"/>
</dbReference>
<dbReference type="GO" id="GO:0004659">
    <property type="term" value="F:prenyltransferase activity"/>
    <property type="evidence" value="ECO:0007669"/>
    <property type="project" value="InterPro"/>
</dbReference>